<name>A0ABS4FWH9_9BACL</name>
<proteinExistence type="predicted"/>
<dbReference type="InterPro" id="IPR029441">
    <property type="entry name" value="Cass2"/>
</dbReference>
<evidence type="ECO:0000256" key="1">
    <source>
        <dbReference type="ARBA" id="ARBA00023015"/>
    </source>
</evidence>
<keyword evidence="3" id="KW-0804">Transcription</keyword>
<evidence type="ECO:0000256" key="2">
    <source>
        <dbReference type="ARBA" id="ARBA00023125"/>
    </source>
</evidence>
<organism evidence="5 6">
    <name type="scientific">Paenibacillus turicensis</name>
    <dbReference type="NCBI Taxonomy" id="160487"/>
    <lineage>
        <taxon>Bacteria</taxon>
        <taxon>Bacillati</taxon>
        <taxon>Bacillota</taxon>
        <taxon>Bacilli</taxon>
        <taxon>Bacillales</taxon>
        <taxon>Paenibacillaceae</taxon>
        <taxon>Paenibacillus</taxon>
    </lineage>
</organism>
<dbReference type="Pfam" id="PF12833">
    <property type="entry name" value="HTH_18"/>
    <property type="match status" value="1"/>
</dbReference>
<reference evidence="5 6" key="1">
    <citation type="submission" date="2021-03" db="EMBL/GenBank/DDBJ databases">
        <title>Genomic Encyclopedia of Type Strains, Phase IV (KMG-IV): sequencing the most valuable type-strain genomes for metagenomic binning, comparative biology and taxonomic classification.</title>
        <authorList>
            <person name="Goeker M."/>
        </authorList>
    </citation>
    <scope>NUCLEOTIDE SEQUENCE [LARGE SCALE GENOMIC DNA]</scope>
    <source>
        <strain evidence="5 6">DSM 14349</strain>
    </source>
</reference>
<evidence type="ECO:0000313" key="5">
    <source>
        <dbReference type="EMBL" id="MBP1906938.1"/>
    </source>
</evidence>
<accession>A0ABS4FWH9</accession>
<dbReference type="InterPro" id="IPR011256">
    <property type="entry name" value="Reg_factor_effector_dom_sf"/>
</dbReference>
<dbReference type="PANTHER" id="PTHR47504">
    <property type="entry name" value="RIGHT ORIGIN-BINDING PROTEIN"/>
    <property type="match status" value="1"/>
</dbReference>
<dbReference type="SMART" id="SM00871">
    <property type="entry name" value="AraC_E_bind"/>
    <property type="match status" value="1"/>
</dbReference>
<dbReference type="InterPro" id="IPR018060">
    <property type="entry name" value="HTH_AraC"/>
</dbReference>
<dbReference type="InterPro" id="IPR018062">
    <property type="entry name" value="HTH_AraC-typ_CS"/>
</dbReference>
<keyword evidence="1" id="KW-0805">Transcription regulation</keyword>
<dbReference type="RefSeq" id="WP_210090527.1">
    <property type="nucleotide sequence ID" value="NZ_JAGGKG010000020.1"/>
</dbReference>
<evidence type="ECO:0000256" key="3">
    <source>
        <dbReference type="ARBA" id="ARBA00023163"/>
    </source>
</evidence>
<dbReference type="EMBL" id="JAGGKG010000020">
    <property type="protein sequence ID" value="MBP1906938.1"/>
    <property type="molecule type" value="Genomic_DNA"/>
</dbReference>
<sequence length="291" mass="33470">MDYRLTLEQAIVYIEENLGGAIKVEDVAKAAGYSYYHLNRQFTAILGESIGSYIKKRRLANSAQSLLFTNKKIIDIALESGFESPESYSRAFKFIYKVSPQEYRINRLETFVGSKTKLHSDLLEHITSNVTVHPEIVELPEIKVAGIRGETSLQDNKIAMLWHQFSNMHTQIPHLSVPKRCFGICEACNENDIYSMSPEIRYTEVVGIEVDSFNGLPGHFVQKMITGGRYAVFTHKGSIRNLLQTFNYIWGTWLLNTKEEVDDREDLELYDHRYLGYDHPDSMIDLYIPIK</sequence>
<protein>
    <submittedName>
        <fullName evidence="5">AraC family transcriptional regulator</fullName>
    </submittedName>
</protein>
<dbReference type="InterPro" id="IPR010499">
    <property type="entry name" value="AraC_E-bd"/>
</dbReference>
<dbReference type="Pfam" id="PF14526">
    <property type="entry name" value="Cass2"/>
    <property type="match status" value="1"/>
</dbReference>
<dbReference type="PANTHER" id="PTHR47504:SF5">
    <property type="entry name" value="RIGHT ORIGIN-BINDING PROTEIN"/>
    <property type="match status" value="1"/>
</dbReference>
<evidence type="ECO:0000259" key="4">
    <source>
        <dbReference type="PROSITE" id="PS01124"/>
    </source>
</evidence>
<dbReference type="Gene3D" id="3.20.80.10">
    <property type="entry name" value="Regulatory factor, effector binding domain"/>
    <property type="match status" value="1"/>
</dbReference>
<gene>
    <name evidence="5" type="ORF">J2Z32_003603</name>
</gene>
<dbReference type="PROSITE" id="PS01124">
    <property type="entry name" value="HTH_ARAC_FAMILY_2"/>
    <property type="match status" value="1"/>
</dbReference>
<keyword evidence="6" id="KW-1185">Reference proteome</keyword>
<dbReference type="Proteomes" id="UP001519272">
    <property type="component" value="Unassembled WGS sequence"/>
</dbReference>
<dbReference type="SUPFAM" id="SSF55136">
    <property type="entry name" value="Probable bacterial effector-binding domain"/>
    <property type="match status" value="1"/>
</dbReference>
<dbReference type="SMART" id="SM00342">
    <property type="entry name" value="HTH_ARAC"/>
    <property type="match status" value="1"/>
</dbReference>
<feature type="domain" description="HTH araC/xylS-type" evidence="4">
    <location>
        <begin position="8"/>
        <end position="106"/>
    </location>
</feature>
<dbReference type="Gene3D" id="1.10.10.60">
    <property type="entry name" value="Homeodomain-like"/>
    <property type="match status" value="2"/>
</dbReference>
<keyword evidence="2" id="KW-0238">DNA-binding</keyword>
<dbReference type="PROSITE" id="PS00041">
    <property type="entry name" value="HTH_ARAC_FAMILY_1"/>
    <property type="match status" value="1"/>
</dbReference>
<dbReference type="SUPFAM" id="SSF46689">
    <property type="entry name" value="Homeodomain-like"/>
    <property type="match status" value="2"/>
</dbReference>
<evidence type="ECO:0000313" key="6">
    <source>
        <dbReference type="Proteomes" id="UP001519272"/>
    </source>
</evidence>
<dbReference type="InterPro" id="IPR050959">
    <property type="entry name" value="MarA-like"/>
</dbReference>
<comment type="caution">
    <text evidence="5">The sequence shown here is derived from an EMBL/GenBank/DDBJ whole genome shotgun (WGS) entry which is preliminary data.</text>
</comment>
<dbReference type="InterPro" id="IPR009057">
    <property type="entry name" value="Homeodomain-like_sf"/>
</dbReference>